<proteinExistence type="predicted"/>
<dbReference type="OrthoDB" id="10009368at2759"/>
<organism evidence="1 2">
    <name type="scientific">Rotaria sordida</name>
    <dbReference type="NCBI Taxonomy" id="392033"/>
    <lineage>
        <taxon>Eukaryota</taxon>
        <taxon>Metazoa</taxon>
        <taxon>Spiralia</taxon>
        <taxon>Gnathifera</taxon>
        <taxon>Rotifera</taxon>
        <taxon>Eurotatoria</taxon>
        <taxon>Bdelloidea</taxon>
        <taxon>Philodinida</taxon>
        <taxon>Philodinidae</taxon>
        <taxon>Rotaria</taxon>
    </lineage>
</organism>
<sequence>MTFEMKQVDSIPKNVHRMICQWQELDWPNTVHLSLLVERLCDVFFFHSHALPALEHLGVTVMKSNEHIRKNIETDFKLGHLMNITDRLRSLQLWYISLDDLLMFLSSIYMPVLEKLILIEIYDDTLNHLAEFQKYFQLKEKMPALHPSSLQFLLRFPGELEYEWKIYRSFEWPFETININYYLEEHCLSAYDYLWRAKVRALEKKYSLLIFTTSPLPYRRIVHNHSFSSKLKQQSQTSSITWTCDQIDNAQQLLDSLAKLKTAKEIVIPRWLGIESQNASAKLISFSTNLGQLRFDNLRSLSFFTATKDERFFLKSQYQNFLDLILQGAPRLVKLTINWNYVMCTDSIFNNGHFIAAPFLNLRHLHLYHNNRPEEFNLSNLINISILAQSFPRLISLWTSGHDLYPDENLAALISSFVIYFHELVEVIINKGSRYRHHGNADLEPLFTQQ</sequence>
<accession>A0A815ILZ8</accession>
<gene>
    <name evidence="1" type="ORF">RFH988_LOCUS33171</name>
</gene>
<evidence type="ECO:0000313" key="2">
    <source>
        <dbReference type="Proteomes" id="UP000663882"/>
    </source>
</evidence>
<evidence type="ECO:0000313" key="1">
    <source>
        <dbReference type="EMBL" id="CAF1367769.1"/>
    </source>
</evidence>
<dbReference type="EMBL" id="CAJNOO010004086">
    <property type="protein sequence ID" value="CAF1367769.1"/>
    <property type="molecule type" value="Genomic_DNA"/>
</dbReference>
<feature type="non-terminal residue" evidence="1">
    <location>
        <position position="1"/>
    </location>
</feature>
<reference evidence="1" key="1">
    <citation type="submission" date="2021-02" db="EMBL/GenBank/DDBJ databases">
        <authorList>
            <person name="Nowell W R."/>
        </authorList>
    </citation>
    <scope>NUCLEOTIDE SEQUENCE</scope>
</reference>
<dbReference type="Proteomes" id="UP000663882">
    <property type="component" value="Unassembled WGS sequence"/>
</dbReference>
<name>A0A815ILZ8_9BILA</name>
<comment type="caution">
    <text evidence="1">The sequence shown here is derived from an EMBL/GenBank/DDBJ whole genome shotgun (WGS) entry which is preliminary data.</text>
</comment>
<dbReference type="AlphaFoldDB" id="A0A815ILZ8"/>
<protein>
    <submittedName>
        <fullName evidence="1">Uncharacterized protein</fullName>
    </submittedName>
</protein>